<dbReference type="OrthoDB" id="9780660at2"/>
<dbReference type="STRING" id="745776.DGo_CA1275"/>
<accession>H8GSC9</accession>
<dbReference type="AlphaFoldDB" id="H8GSC9"/>
<dbReference type="InterPro" id="IPR003797">
    <property type="entry name" value="DegV"/>
</dbReference>
<dbReference type="EMBL" id="CP002191">
    <property type="protein sequence ID" value="AFD25202.1"/>
    <property type="molecule type" value="Genomic_DNA"/>
</dbReference>
<name>H8GSC9_DEIGI</name>
<dbReference type="Gene3D" id="3.40.50.10170">
    <property type="match status" value="1"/>
</dbReference>
<sequence length="280" mass="28878">MTIAIVTDSTSDLSPQLCGQYGVRSVPLYVLFDGKMHKDGLEIRPAELFAGVRAGKKTPSTSQPSPAEFAAVYREALESADEVLSIHISSQLSGTVGSAQLAAQEFGGRVTVIDSRTVSMGLGLRVIRAAELAREGRSMAEIVAALDKVAPDADLRFTVDTLDFLRINGRIGGGAALLGSLLNIKPLLVVQGGRVESGGRARGSKKALQELHAHTAGYIARHGGARAAFLYTAGGEAAAQELAAGLGGAAFENLGAHEIGAVVATHAGPGAYGVALEPPR</sequence>
<evidence type="ECO:0000256" key="1">
    <source>
        <dbReference type="ARBA" id="ARBA00023121"/>
    </source>
</evidence>
<dbReference type="KEGG" id="dgo:DGo_CA1275"/>
<keyword evidence="3" id="KW-1185">Reference proteome</keyword>
<dbReference type="NCBIfam" id="TIGR00762">
    <property type="entry name" value="DegV"/>
    <property type="match status" value="1"/>
</dbReference>
<dbReference type="InterPro" id="IPR043168">
    <property type="entry name" value="DegV_C"/>
</dbReference>
<organism evidence="2 3">
    <name type="scientific">Deinococcus gobiensis (strain DSM 21396 / JCM 16679 / CGMCC 1.7299 / I-0)</name>
    <dbReference type="NCBI Taxonomy" id="745776"/>
    <lineage>
        <taxon>Bacteria</taxon>
        <taxon>Thermotogati</taxon>
        <taxon>Deinococcota</taxon>
        <taxon>Deinococci</taxon>
        <taxon>Deinococcales</taxon>
        <taxon>Deinococcaceae</taxon>
        <taxon>Deinococcus</taxon>
    </lineage>
</organism>
<dbReference type="eggNOG" id="COG1307">
    <property type="taxonomic scope" value="Bacteria"/>
</dbReference>
<dbReference type="HOGENOM" id="CLU_048251_3_2_0"/>
<dbReference type="Proteomes" id="UP000007575">
    <property type="component" value="Chromosome"/>
</dbReference>
<dbReference type="PROSITE" id="PS51482">
    <property type="entry name" value="DEGV"/>
    <property type="match status" value="1"/>
</dbReference>
<evidence type="ECO:0000313" key="2">
    <source>
        <dbReference type="EMBL" id="AFD25202.1"/>
    </source>
</evidence>
<dbReference type="PATRIC" id="fig|745776.4.peg.1313"/>
<dbReference type="SUPFAM" id="SSF82549">
    <property type="entry name" value="DAK1/DegV-like"/>
    <property type="match status" value="1"/>
</dbReference>
<dbReference type="GO" id="GO:0008289">
    <property type="term" value="F:lipid binding"/>
    <property type="evidence" value="ECO:0007669"/>
    <property type="project" value="UniProtKB-KW"/>
</dbReference>
<dbReference type="PANTHER" id="PTHR33434">
    <property type="entry name" value="DEGV DOMAIN-CONTAINING PROTEIN DR_1986-RELATED"/>
    <property type="match status" value="1"/>
</dbReference>
<dbReference type="InterPro" id="IPR050270">
    <property type="entry name" value="DegV_domain_contain"/>
</dbReference>
<protein>
    <submittedName>
        <fullName evidence="2">DegV family protein</fullName>
    </submittedName>
</protein>
<evidence type="ECO:0000313" key="3">
    <source>
        <dbReference type="Proteomes" id="UP000007575"/>
    </source>
</evidence>
<keyword evidence="1" id="KW-0446">Lipid-binding</keyword>
<dbReference type="Gene3D" id="3.30.1180.10">
    <property type="match status" value="1"/>
</dbReference>
<gene>
    <name evidence="2" type="primary">degV</name>
    <name evidence="2" type="ordered locus">DGo_CA1275</name>
</gene>
<reference evidence="2 3" key="1">
    <citation type="journal article" date="2012" name="PLoS ONE">
        <title>Genome sequence and transcriptome analysis of the radioresistant bacterium Deinococcus gobiensis: insights into the extreme environmental adaptations.</title>
        <authorList>
            <person name="Yuan M."/>
            <person name="Chen M."/>
            <person name="Zhang W."/>
            <person name="Lu W."/>
            <person name="Wang J."/>
            <person name="Yang M."/>
            <person name="Zhao P."/>
            <person name="Tang R."/>
            <person name="Li X."/>
            <person name="Hao Y."/>
            <person name="Zhou Z."/>
            <person name="Zhan Y."/>
            <person name="Yu H."/>
            <person name="Teng C."/>
            <person name="Yan Y."/>
            <person name="Ping S."/>
            <person name="Wang Y."/>
            <person name="Lin M."/>
        </authorList>
    </citation>
    <scope>NUCLEOTIDE SEQUENCE [LARGE SCALE GENOMIC DNA]</scope>
    <source>
        <strain evidence="2 3">I-0</strain>
    </source>
</reference>
<proteinExistence type="predicted"/>
<dbReference type="RefSeq" id="WP_014684685.1">
    <property type="nucleotide sequence ID" value="NC_017790.1"/>
</dbReference>
<dbReference type="Pfam" id="PF02645">
    <property type="entry name" value="DegV"/>
    <property type="match status" value="1"/>
</dbReference>
<dbReference type="PANTHER" id="PTHR33434:SF2">
    <property type="entry name" value="FATTY ACID-BINDING PROTEIN TM_1468"/>
    <property type="match status" value="1"/>
</dbReference>